<evidence type="ECO:0000256" key="1">
    <source>
        <dbReference type="SAM" id="MobiDB-lite"/>
    </source>
</evidence>
<accession>A0A3N4HZP0</accession>
<evidence type="ECO:0000313" key="2">
    <source>
        <dbReference type="EMBL" id="RPA79323.1"/>
    </source>
</evidence>
<protein>
    <submittedName>
        <fullName evidence="2">Uncharacterized protein</fullName>
    </submittedName>
</protein>
<keyword evidence="3" id="KW-1185">Reference proteome</keyword>
<sequence length="362" mass="39974">MSSYPAHLPTSSSARPSAGPNEGIAFYGTDPQSFQDDTRPYLSPTEFGIETDFPDDNVDLEYQSILLKTDAETSTTCLLPVESFRQTMPGESVLEKFPRNTLRLKCSYWNSSLQDPTHYVQLGTCVLCSNKGTGRILATAHSVMIRKNHEHEVQGMDRMLIQVAETEEDLEPGKGIEVQILASVPPLQKGTGFVFDSCISPEDDLVVLHCTETSAHRLPELTSQTVSPAELDKNFQLTLLGINRPVDLAGIISRYTGNYKPSMKELEAVVIALKPLEVREWATAHILHVFKALYGYRISTTAGAAGSGVYQRKHLVGIHRSGPASMGDALSWNSFVCLADHRAFLKPFMSHINEGWKAFTDV</sequence>
<organism evidence="2 3">
    <name type="scientific">Ascobolus immersus RN42</name>
    <dbReference type="NCBI Taxonomy" id="1160509"/>
    <lineage>
        <taxon>Eukaryota</taxon>
        <taxon>Fungi</taxon>
        <taxon>Dikarya</taxon>
        <taxon>Ascomycota</taxon>
        <taxon>Pezizomycotina</taxon>
        <taxon>Pezizomycetes</taxon>
        <taxon>Pezizales</taxon>
        <taxon>Ascobolaceae</taxon>
        <taxon>Ascobolus</taxon>
    </lineage>
</organism>
<evidence type="ECO:0000313" key="3">
    <source>
        <dbReference type="Proteomes" id="UP000275078"/>
    </source>
</evidence>
<gene>
    <name evidence="2" type="ORF">BJ508DRAFT_363221</name>
</gene>
<name>A0A3N4HZP0_ASCIM</name>
<reference evidence="2 3" key="1">
    <citation type="journal article" date="2018" name="Nat. Ecol. Evol.">
        <title>Pezizomycetes genomes reveal the molecular basis of ectomycorrhizal truffle lifestyle.</title>
        <authorList>
            <person name="Murat C."/>
            <person name="Payen T."/>
            <person name="Noel B."/>
            <person name="Kuo A."/>
            <person name="Morin E."/>
            <person name="Chen J."/>
            <person name="Kohler A."/>
            <person name="Krizsan K."/>
            <person name="Balestrini R."/>
            <person name="Da Silva C."/>
            <person name="Montanini B."/>
            <person name="Hainaut M."/>
            <person name="Levati E."/>
            <person name="Barry K.W."/>
            <person name="Belfiori B."/>
            <person name="Cichocki N."/>
            <person name="Clum A."/>
            <person name="Dockter R.B."/>
            <person name="Fauchery L."/>
            <person name="Guy J."/>
            <person name="Iotti M."/>
            <person name="Le Tacon F."/>
            <person name="Lindquist E.A."/>
            <person name="Lipzen A."/>
            <person name="Malagnac F."/>
            <person name="Mello A."/>
            <person name="Molinier V."/>
            <person name="Miyauchi S."/>
            <person name="Poulain J."/>
            <person name="Riccioni C."/>
            <person name="Rubini A."/>
            <person name="Sitrit Y."/>
            <person name="Splivallo R."/>
            <person name="Traeger S."/>
            <person name="Wang M."/>
            <person name="Zifcakova L."/>
            <person name="Wipf D."/>
            <person name="Zambonelli A."/>
            <person name="Paolocci F."/>
            <person name="Nowrousian M."/>
            <person name="Ottonello S."/>
            <person name="Baldrian P."/>
            <person name="Spatafora J.W."/>
            <person name="Henrissat B."/>
            <person name="Nagy L.G."/>
            <person name="Aury J.M."/>
            <person name="Wincker P."/>
            <person name="Grigoriev I.V."/>
            <person name="Bonfante P."/>
            <person name="Martin F.M."/>
        </authorList>
    </citation>
    <scope>NUCLEOTIDE SEQUENCE [LARGE SCALE GENOMIC DNA]</scope>
    <source>
        <strain evidence="2 3">RN42</strain>
    </source>
</reference>
<dbReference type="AlphaFoldDB" id="A0A3N4HZP0"/>
<feature type="compositionally biased region" description="Polar residues" evidence="1">
    <location>
        <begin position="1"/>
        <end position="15"/>
    </location>
</feature>
<feature type="region of interest" description="Disordered" evidence="1">
    <location>
        <begin position="1"/>
        <end position="40"/>
    </location>
</feature>
<proteinExistence type="predicted"/>
<dbReference type="Proteomes" id="UP000275078">
    <property type="component" value="Unassembled WGS sequence"/>
</dbReference>
<dbReference type="EMBL" id="ML119700">
    <property type="protein sequence ID" value="RPA79323.1"/>
    <property type="molecule type" value="Genomic_DNA"/>
</dbReference>